<dbReference type="Gene3D" id="3.40.50.300">
    <property type="entry name" value="P-loop containing nucleotide triphosphate hydrolases"/>
    <property type="match status" value="1"/>
</dbReference>
<dbReference type="PANTHER" id="PTHR43157">
    <property type="entry name" value="PHOSPHATIDYLINOSITOL-GLYCAN BIOSYNTHESIS CLASS F PROTEIN-RELATED"/>
    <property type="match status" value="1"/>
</dbReference>
<dbReference type="PROSITE" id="PS50297">
    <property type="entry name" value="ANK_REP_REGION"/>
    <property type="match status" value="2"/>
</dbReference>
<dbReference type="SMART" id="SM01086">
    <property type="entry name" value="ClpB_D2-small"/>
    <property type="match status" value="1"/>
</dbReference>
<dbReference type="Gene3D" id="1.25.40.20">
    <property type="entry name" value="Ankyrin repeat-containing domain"/>
    <property type="match status" value="1"/>
</dbReference>
<dbReference type="InterPro" id="IPR002110">
    <property type="entry name" value="Ankyrin_rpt"/>
</dbReference>
<dbReference type="InterPro" id="IPR036291">
    <property type="entry name" value="NAD(P)-bd_dom_sf"/>
</dbReference>
<dbReference type="EMBL" id="KB740928">
    <property type="protein sequence ID" value="ENN77984.1"/>
    <property type="molecule type" value="Genomic_DNA"/>
</dbReference>
<dbReference type="GO" id="GO:0005524">
    <property type="term" value="F:ATP binding"/>
    <property type="evidence" value="ECO:0007669"/>
    <property type="project" value="UniProtKB-KW"/>
</dbReference>
<dbReference type="Pfam" id="PF00106">
    <property type="entry name" value="adh_short"/>
    <property type="match status" value="2"/>
</dbReference>
<dbReference type="SMART" id="SM00248">
    <property type="entry name" value="ANK"/>
    <property type="match status" value="3"/>
</dbReference>
<dbReference type="PANTHER" id="PTHR43157:SF31">
    <property type="entry name" value="PHOSPHATIDYLINOSITOL-GLYCAN BIOSYNTHESIS CLASS F PROTEIN"/>
    <property type="match status" value="1"/>
</dbReference>
<protein>
    <submittedName>
        <fullName evidence="4">Uncharacterized protein</fullName>
    </submittedName>
</protein>
<feature type="non-terminal residue" evidence="4">
    <location>
        <position position="1"/>
    </location>
</feature>
<dbReference type="SUPFAM" id="SSF52540">
    <property type="entry name" value="P-loop containing nucleoside triphosphate hydrolases"/>
    <property type="match status" value="1"/>
</dbReference>
<dbReference type="Gene3D" id="3.40.50.720">
    <property type="entry name" value="NAD(P)-binding Rossmann-like Domain"/>
    <property type="match status" value="2"/>
</dbReference>
<accession>N6TCF5</accession>
<dbReference type="InterPro" id="IPR002347">
    <property type="entry name" value="SDR_fam"/>
</dbReference>
<dbReference type="InterPro" id="IPR036770">
    <property type="entry name" value="Ankyrin_rpt-contain_sf"/>
</dbReference>
<dbReference type="InterPro" id="IPR003593">
    <property type="entry name" value="AAA+_ATPase"/>
</dbReference>
<dbReference type="AlphaFoldDB" id="N6TCF5"/>
<sequence>MFGNLLGWFGGGGNNQHNRPGGGGPGPIQTLILGYVAQQAIYYYFGDENDESDEDDDCGLGINLASQNTSTLVPIPQCQGWNKHRDKWNYLPAGVIFLPALATVYCDSYDLRGKQEKRLFKAIQYGLTHEVSNLIKNGVDVNARHPLGWTPLMVATINRHYDIVKLLVKNGANPNMGDNYINPHRTSQEKRLHAIEVLMIRDEEFSGELNNKATYIGFTALHYAVLIDNLGIAQLLIENGANPCLETEAGQKPLVYAKDGPMKEFLSQQTEKYAEIEREKELEQRRKFPLEDRLKKHIVGQEAAIATVAATVRRKENGWTDGDHPVVFLFLGSSGIGKTELAKQLAYYIHKDKTESFIRLDMSEFQEKHEVAKLIGAPPGYIGHDDGGQLTKKLKTCPDAVVLFDEVDKAHPDVLTVLLQLFDEGRLTDGQGKTIECKNAIFVMTSNLASQEIAHHALNLRADVEKVKEERLKQSSSEDAHFSEDIVISRKFKDEVVKPILKRHFKRDEFLGRINEIVYFLPFSRRELLQLVQRELECWAQRAKERHKIDIKWDRTVESALADGYDVCYGARSIKYEVERRVVNQLAAAHEKGVIGKGSSINITATWPEKCEYAEIQIQVKKSGFKDFIDIASIDKKPITNTFNYWSKPKEAKSNVCLVGKTAIVTGANTGIGYETAEDLAKRGARVILACRDPARGEDAAKKIIQATDNKNVEFKLLDLSSFKSIRQFASDIIATEERLDILVNNAGLGSTADKTTEDGLLLIMQVNYFGPFLLTNLLLNLIKKTPNARIVNVASIVAKRAGEFDVKNPNTVPVAYGQMDQGFPLYCRSKLCNVLFTIELAKKLRGTTVTTYSLHPGAVLTDIFRTMPQIMRFMVEQIINWFCKSRLEGAQTTIHCSVAKGIESLSGKHFQDCHLVDTYKKAQDPDMSKQLKMYIKREQFSITIGRTTMACGLCILLWVAAVLVVIKLYVKLTTGWCRSNVCLVGKTAIVTGANTGIGYETAEDLAKRGARVILACRDPTRGQDAAEKIIKATDNKNVEVKLLDLSSFKSIRQFASDIIATEERLDILVNNAGLGSKADKKTEDGLLLVMQANYFGPFLLTNLLLAFIKKTPNARIVNVASAAAKHAAGLDVQNLNTIRHDRAGQGFALYSRSKLCNILFTLELAKRLQGTTVTTYSLHPGVVLTDIMRRVPQTLRFIIEQVINWFCKSRLEGAQTTIYCSVAKEIASLSGRHFHDCHVVDTYKTAQDPDISKQLWKVSEEVVKLNRN</sequence>
<dbReference type="HOGENOM" id="CLU_006764_0_0_1"/>
<dbReference type="PRINTS" id="PR00300">
    <property type="entry name" value="CLPPROTEASEA"/>
</dbReference>
<gene>
    <name evidence="4" type="ORF">YQE_05659</name>
</gene>
<dbReference type="InterPro" id="IPR003959">
    <property type="entry name" value="ATPase_AAA_core"/>
</dbReference>
<dbReference type="SUPFAM" id="SSF51735">
    <property type="entry name" value="NAD(P)-binding Rossmann-fold domains"/>
    <property type="match status" value="2"/>
</dbReference>
<keyword evidence="1" id="KW-0547">Nucleotide-binding</keyword>
<keyword evidence="3" id="KW-0560">Oxidoreductase</keyword>
<dbReference type="SMART" id="SM00382">
    <property type="entry name" value="AAA"/>
    <property type="match status" value="1"/>
</dbReference>
<dbReference type="Pfam" id="PF07724">
    <property type="entry name" value="AAA_2"/>
    <property type="match status" value="1"/>
</dbReference>
<dbReference type="PROSITE" id="PS50088">
    <property type="entry name" value="ANK_REPEAT"/>
    <property type="match status" value="2"/>
</dbReference>
<proteinExistence type="predicted"/>
<dbReference type="InterPro" id="IPR019489">
    <property type="entry name" value="Clp_ATPase_C"/>
</dbReference>
<dbReference type="Pfam" id="PF00023">
    <property type="entry name" value="Ank"/>
    <property type="match status" value="1"/>
</dbReference>
<dbReference type="SUPFAM" id="SSF48403">
    <property type="entry name" value="Ankyrin repeat"/>
    <property type="match status" value="1"/>
</dbReference>
<evidence type="ECO:0000256" key="1">
    <source>
        <dbReference type="ARBA" id="ARBA00022741"/>
    </source>
</evidence>
<dbReference type="CDD" id="cd19499">
    <property type="entry name" value="RecA-like_ClpB_Hsp104-like"/>
    <property type="match status" value="1"/>
</dbReference>
<evidence type="ECO:0000256" key="2">
    <source>
        <dbReference type="ARBA" id="ARBA00022840"/>
    </source>
</evidence>
<dbReference type="Pfam" id="PF12796">
    <property type="entry name" value="Ank_2"/>
    <property type="match status" value="1"/>
</dbReference>
<keyword evidence="2" id="KW-0067">ATP-binding</keyword>
<evidence type="ECO:0000313" key="4">
    <source>
        <dbReference type="EMBL" id="ENN77984.1"/>
    </source>
</evidence>
<dbReference type="OrthoDB" id="47330at2759"/>
<evidence type="ECO:0000256" key="3">
    <source>
        <dbReference type="ARBA" id="ARBA00023002"/>
    </source>
</evidence>
<dbReference type="CDD" id="cd05327">
    <property type="entry name" value="retinol-DH_like_SDR_c_like"/>
    <property type="match status" value="2"/>
</dbReference>
<dbReference type="InterPro" id="IPR001270">
    <property type="entry name" value="ClpA/B"/>
</dbReference>
<dbReference type="Pfam" id="PF10431">
    <property type="entry name" value="ClpB_D2-small"/>
    <property type="match status" value="1"/>
</dbReference>
<dbReference type="Gene3D" id="1.10.8.60">
    <property type="match status" value="1"/>
</dbReference>
<name>N6TCF5_DENPD</name>
<reference evidence="4" key="1">
    <citation type="journal article" date="2013" name="Genome Biol.">
        <title>Draft genome of the mountain pine beetle, Dendroctonus ponderosae Hopkins, a major forest pest.</title>
        <authorList>
            <person name="Keeling C.I."/>
            <person name="Yuen M.M."/>
            <person name="Liao N.Y."/>
            <person name="Docking T.R."/>
            <person name="Chan S.K."/>
            <person name="Taylor G.A."/>
            <person name="Palmquist D.L."/>
            <person name="Jackman S.D."/>
            <person name="Nguyen A."/>
            <person name="Li M."/>
            <person name="Henderson H."/>
            <person name="Janes J.K."/>
            <person name="Zhao Y."/>
            <person name="Pandoh P."/>
            <person name="Moore R."/>
            <person name="Sperling F.A."/>
            <person name="Huber D.P."/>
            <person name="Birol I."/>
            <person name="Jones S.J."/>
            <person name="Bohlmann J."/>
        </authorList>
    </citation>
    <scope>NUCLEOTIDE SEQUENCE</scope>
</reference>
<dbReference type="GO" id="GO:0016887">
    <property type="term" value="F:ATP hydrolysis activity"/>
    <property type="evidence" value="ECO:0007669"/>
    <property type="project" value="InterPro"/>
</dbReference>
<dbReference type="GO" id="GO:0016491">
    <property type="term" value="F:oxidoreductase activity"/>
    <property type="evidence" value="ECO:0007669"/>
    <property type="project" value="UniProtKB-KW"/>
</dbReference>
<dbReference type="InterPro" id="IPR027417">
    <property type="entry name" value="P-loop_NTPase"/>
</dbReference>
<organism evidence="4">
    <name type="scientific">Dendroctonus ponderosae</name>
    <name type="common">Mountain pine beetle</name>
    <dbReference type="NCBI Taxonomy" id="77166"/>
    <lineage>
        <taxon>Eukaryota</taxon>
        <taxon>Metazoa</taxon>
        <taxon>Ecdysozoa</taxon>
        <taxon>Arthropoda</taxon>
        <taxon>Hexapoda</taxon>
        <taxon>Insecta</taxon>
        <taxon>Pterygota</taxon>
        <taxon>Neoptera</taxon>
        <taxon>Endopterygota</taxon>
        <taxon>Coleoptera</taxon>
        <taxon>Polyphaga</taxon>
        <taxon>Cucujiformia</taxon>
        <taxon>Curculionidae</taxon>
        <taxon>Scolytinae</taxon>
        <taxon>Dendroctonus</taxon>
    </lineage>
</organism>